<keyword evidence="1" id="KW-0904">Protein phosphatase</keyword>
<proteinExistence type="inferred from homology"/>
<feature type="non-terminal residue" evidence="2">
    <location>
        <position position="1"/>
    </location>
</feature>
<dbReference type="EMBL" id="CAJNNW010001115">
    <property type="protein sequence ID" value="CAE8634217.1"/>
    <property type="molecule type" value="Genomic_DNA"/>
</dbReference>
<keyword evidence="1" id="KW-0378">Hydrolase</keyword>
<comment type="catalytic activity">
    <reaction evidence="1">
        <text>O-phospho-L-seryl-[protein] + H2O = L-seryl-[protein] + phosphate</text>
        <dbReference type="Rhea" id="RHEA:20629"/>
        <dbReference type="Rhea" id="RHEA-COMP:9863"/>
        <dbReference type="Rhea" id="RHEA-COMP:11604"/>
        <dbReference type="ChEBI" id="CHEBI:15377"/>
        <dbReference type="ChEBI" id="CHEBI:29999"/>
        <dbReference type="ChEBI" id="CHEBI:43474"/>
        <dbReference type="ChEBI" id="CHEBI:83421"/>
        <dbReference type="EC" id="3.1.3.16"/>
    </reaction>
</comment>
<comment type="similarity">
    <text evidence="1">Belongs to the PP2C family.</text>
</comment>
<keyword evidence="1" id="KW-0464">Manganese</keyword>
<keyword evidence="1" id="KW-0479">Metal-binding</keyword>
<protein>
    <recommendedName>
        <fullName evidence="1">Protein phosphatase</fullName>
        <ecNumber evidence="1">3.1.3.16</ecNumber>
    </recommendedName>
</protein>
<dbReference type="SUPFAM" id="SSF81606">
    <property type="entry name" value="PP2C-like"/>
    <property type="match status" value="1"/>
</dbReference>
<organism evidence="2 3">
    <name type="scientific">Polarella glacialis</name>
    <name type="common">Dinoflagellate</name>
    <dbReference type="NCBI Taxonomy" id="89957"/>
    <lineage>
        <taxon>Eukaryota</taxon>
        <taxon>Sar</taxon>
        <taxon>Alveolata</taxon>
        <taxon>Dinophyceae</taxon>
        <taxon>Suessiales</taxon>
        <taxon>Suessiaceae</taxon>
        <taxon>Polarella</taxon>
    </lineage>
</organism>
<comment type="cofactor">
    <cofactor evidence="1">
        <name>Mn(2+)</name>
        <dbReference type="ChEBI" id="CHEBI:29035"/>
    </cofactor>
</comment>
<comment type="cofactor">
    <cofactor evidence="1">
        <name>Mg(2+)</name>
        <dbReference type="ChEBI" id="CHEBI:18420"/>
    </cofactor>
</comment>
<keyword evidence="1" id="KW-0460">Magnesium</keyword>
<dbReference type="EC" id="3.1.3.16" evidence="1"/>
<evidence type="ECO:0000256" key="1">
    <source>
        <dbReference type="RuleBase" id="RU366020"/>
    </source>
</evidence>
<comment type="catalytic activity">
    <reaction evidence="1">
        <text>O-phospho-L-threonyl-[protein] + H2O = L-threonyl-[protein] + phosphate</text>
        <dbReference type="Rhea" id="RHEA:47004"/>
        <dbReference type="Rhea" id="RHEA-COMP:11060"/>
        <dbReference type="Rhea" id="RHEA-COMP:11605"/>
        <dbReference type="ChEBI" id="CHEBI:15377"/>
        <dbReference type="ChEBI" id="CHEBI:30013"/>
        <dbReference type="ChEBI" id="CHEBI:43474"/>
        <dbReference type="ChEBI" id="CHEBI:61977"/>
        <dbReference type="EC" id="3.1.3.16"/>
    </reaction>
</comment>
<dbReference type="GO" id="GO:0046872">
    <property type="term" value="F:metal ion binding"/>
    <property type="evidence" value="ECO:0007669"/>
    <property type="project" value="UniProtKB-UniRule"/>
</dbReference>
<accession>A0A813H9A3</accession>
<evidence type="ECO:0000313" key="2">
    <source>
        <dbReference type="EMBL" id="CAE8634217.1"/>
    </source>
</evidence>
<gene>
    <name evidence="2" type="ORF">PGLA2088_LOCUS1448</name>
</gene>
<dbReference type="InterPro" id="IPR039123">
    <property type="entry name" value="PPTC7"/>
</dbReference>
<dbReference type="GO" id="GO:0004722">
    <property type="term" value="F:protein serine/threonine phosphatase activity"/>
    <property type="evidence" value="ECO:0007669"/>
    <property type="project" value="UniProtKB-EC"/>
</dbReference>
<dbReference type="PANTHER" id="PTHR12320:SF1">
    <property type="entry name" value="PROTEIN PHOSPHATASE PTC7 HOMOLOG"/>
    <property type="match status" value="1"/>
</dbReference>
<reference evidence="2" key="1">
    <citation type="submission" date="2021-02" db="EMBL/GenBank/DDBJ databases">
        <authorList>
            <person name="Dougan E. K."/>
            <person name="Rhodes N."/>
            <person name="Thang M."/>
            <person name="Chan C."/>
        </authorList>
    </citation>
    <scope>NUCLEOTIDE SEQUENCE</scope>
</reference>
<dbReference type="PANTHER" id="PTHR12320">
    <property type="entry name" value="PROTEIN PHOSPHATASE 2C"/>
    <property type="match status" value="1"/>
</dbReference>
<sequence length="103" mass="10922">DADLYTFTAQEGDLLVLGTDGLFDNLFIHEVCQLAGEAMGPLDSGSPTDPATIAQALVKAAFHRSIDRAARSPFGEHAKQAGLYHTGGKMDDITCVCAWLVKG</sequence>
<dbReference type="Gene3D" id="3.60.40.10">
    <property type="entry name" value="PPM-type phosphatase domain"/>
    <property type="match status" value="1"/>
</dbReference>
<comment type="caution">
    <text evidence="2">The sequence shown here is derived from an EMBL/GenBank/DDBJ whole genome shotgun (WGS) entry which is preliminary data.</text>
</comment>
<dbReference type="InterPro" id="IPR036457">
    <property type="entry name" value="PPM-type-like_dom_sf"/>
</dbReference>
<name>A0A813H9A3_POLGL</name>
<dbReference type="AlphaFoldDB" id="A0A813H9A3"/>
<dbReference type="Proteomes" id="UP000626109">
    <property type="component" value="Unassembled WGS sequence"/>
</dbReference>
<evidence type="ECO:0000313" key="3">
    <source>
        <dbReference type="Proteomes" id="UP000626109"/>
    </source>
</evidence>